<proteinExistence type="predicted"/>
<dbReference type="Proteomes" id="UP000593663">
    <property type="component" value="Chromosome 1"/>
</dbReference>
<protein>
    <submittedName>
        <fullName evidence="1">Uncharacterized protein</fullName>
    </submittedName>
</protein>
<gene>
    <name evidence="1" type="ORF">H5V43_10870</name>
</gene>
<evidence type="ECO:0000313" key="2">
    <source>
        <dbReference type="Proteomes" id="UP000593663"/>
    </source>
</evidence>
<dbReference type="EMBL" id="CP060035">
    <property type="protein sequence ID" value="QOT70642.1"/>
    <property type="molecule type" value="Genomic_DNA"/>
</dbReference>
<dbReference type="KEGG" id="sbar:H5V43_10870"/>
<reference evidence="2" key="1">
    <citation type="submission" date="2020-08" db="EMBL/GenBank/DDBJ databases">
        <title>Complete genome sequence of Sphingobium barthaii strain KK22, a high-molecular-weight polycyclic aromatic hydrocarbon-degrading soil bacterium.</title>
        <authorList>
            <person name="Mori J.F."/>
            <person name="Kanaly R.A."/>
        </authorList>
    </citation>
    <scope>NUCLEOTIDE SEQUENCE [LARGE SCALE GENOMIC DNA]</scope>
    <source>
        <strain evidence="2">KK22</strain>
    </source>
</reference>
<accession>A0A7M2GEU1</accession>
<sequence length="74" mass="7975">MAGALPLDIFEPPYPIAEHAGDDATPSGTRPHLVAATAQEIRIDAMGRAAKSSIDGKTMVITLIYREMSMHIVR</sequence>
<evidence type="ECO:0000313" key="1">
    <source>
        <dbReference type="EMBL" id="QOT70642.1"/>
    </source>
</evidence>
<dbReference type="AlphaFoldDB" id="A0A7M2GEU1"/>
<organism evidence="1 2">
    <name type="scientific">Sphingobium fuliginis (strain ATCC 27551)</name>
    <dbReference type="NCBI Taxonomy" id="336203"/>
    <lineage>
        <taxon>Bacteria</taxon>
        <taxon>Pseudomonadati</taxon>
        <taxon>Pseudomonadota</taxon>
        <taxon>Alphaproteobacteria</taxon>
        <taxon>Sphingomonadales</taxon>
        <taxon>Sphingomonadaceae</taxon>
        <taxon>Sphingobium</taxon>
    </lineage>
</organism>
<name>A0A7M2GEU1_SPHSA</name>
<dbReference type="RefSeq" id="WP_128830708.1">
    <property type="nucleotide sequence ID" value="NZ_BATN01000021.1"/>
</dbReference>